<proteinExistence type="predicted"/>
<keyword evidence="3" id="KW-1185">Reference proteome</keyword>
<dbReference type="Proteomes" id="UP001610563">
    <property type="component" value="Unassembled WGS sequence"/>
</dbReference>
<organism evidence="2 3">
    <name type="scientific">Aspergillus keveii</name>
    <dbReference type="NCBI Taxonomy" id="714993"/>
    <lineage>
        <taxon>Eukaryota</taxon>
        <taxon>Fungi</taxon>
        <taxon>Dikarya</taxon>
        <taxon>Ascomycota</taxon>
        <taxon>Pezizomycotina</taxon>
        <taxon>Eurotiomycetes</taxon>
        <taxon>Eurotiomycetidae</taxon>
        <taxon>Eurotiales</taxon>
        <taxon>Aspergillaceae</taxon>
        <taxon>Aspergillus</taxon>
        <taxon>Aspergillus subgen. Nidulantes</taxon>
    </lineage>
</organism>
<sequence length="264" mass="30382">MSDSIPRKWVDGPFELLSSELSGTSKNKQAKGTQQVAAEMTIVHNCVIRGINAIYLQAAKVAAAGTPEDKLDFVNFALRWARMLDEHHRSEEEEIFPQINKLAGVSGLMDANVDEHTMFHDGLSDFMTYLGSIIREEDVLDAEKLNGLIDSFMPALREHLRNEVLTLKALDKYEDTTDWMAWFKKTADGLVMRQMKSPVFRVESFPLVFVLHDKSFEGGVWENFPPVPWVMSIIFRWMFFSKHQRWWRFAGCNFDSLPQELLFA</sequence>
<dbReference type="InterPro" id="IPR053206">
    <property type="entry name" value="Dimeric_xanthone_biosynth"/>
</dbReference>
<evidence type="ECO:0000313" key="2">
    <source>
        <dbReference type="EMBL" id="KAL2800606.1"/>
    </source>
</evidence>
<reference evidence="2 3" key="1">
    <citation type="submission" date="2024-07" db="EMBL/GenBank/DDBJ databases">
        <title>Section-level genome sequencing and comparative genomics of Aspergillus sections Usti and Cavernicolus.</title>
        <authorList>
            <consortium name="Lawrence Berkeley National Laboratory"/>
            <person name="Nybo J.L."/>
            <person name="Vesth T.C."/>
            <person name="Theobald S."/>
            <person name="Frisvad J.C."/>
            <person name="Larsen T.O."/>
            <person name="Kjaerboelling I."/>
            <person name="Rothschild-Mancinelli K."/>
            <person name="Lyhne E.K."/>
            <person name="Kogle M.E."/>
            <person name="Barry K."/>
            <person name="Clum A."/>
            <person name="Na H."/>
            <person name="Ledsgaard L."/>
            <person name="Lin J."/>
            <person name="Lipzen A."/>
            <person name="Kuo A."/>
            <person name="Riley R."/>
            <person name="Mondo S."/>
            <person name="Labutti K."/>
            <person name="Haridas S."/>
            <person name="Pangalinan J."/>
            <person name="Salamov A.A."/>
            <person name="Simmons B.A."/>
            <person name="Magnuson J.K."/>
            <person name="Chen J."/>
            <person name="Drula E."/>
            <person name="Henrissat B."/>
            <person name="Wiebenga A."/>
            <person name="Lubbers R.J."/>
            <person name="Gomes A.C."/>
            <person name="Makela M.R."/>
            <person name="Stajich J."/>
            <person name="Grigoriev I.V."/>
            <person name="Mortensen U.H."/>
            <person name="De Vries R.P."/>
            <person name="Baker S.E."/>
            <person name="Andersen M.R."/>
        </authorList>
    </citation>
    <scope>NUCLEOTIDE SEQUENCE [LARGE SCALE GENOMIC DNA]</scope>
    <source>
        <strain evidence="2 3">CBS 209.92</strain>
    </source>
</reference>
<protein>
    <recommendedName>
        <fullName evidence="1">Hemerythrin-like domain-containing protein</fullName>
    </recommendedName>
</protein>
<dbReference type="InterPro" id="IPR012312">
    <property type="entry name" value="Hemerythrin-like"/>
</dbReference>
<gene>
    <name evidence="2" type="ORF">BJX66DRAFT_291179</name>
</gene>
<dbReference type="PANTHER" id="PTHR38048:SF2">
    <property type="entry name" value="HEMERYTHRIN-LIKE DOMAIN-CONTAINING PROTEIN"/>
    <property type="match status" value="1"/>
</dbReference>
<dbReference type="Gene3D" id="1.20.120.520">
    <property type="entry name" value="nmb1532 protein domain like"/>
    <property type="match status" value="1"/>
</dbReference>
<evidence type="ECO:0000313" key="3">
    <source>
        <dbReference type="Proteomes" id="UP001610563"/>
    </source>
</evidence>
<feature type="domain" description="Hemerythrin-like" evidence="1">
    <location>
        <begin position="49"/>
        <end position="163"/>
    </location>
</feature>
<dbReference type="EMBL" id="JBFTWV010000003">
    <property type="protein sequence ID" value="KAL2800606.1"/>
    <property type="molecule type" value="Genomic_DNA"/>
</dbReference>
<evidence type="ECO:0000259" key="1">
    <source>
        <dbReference type="Pfam" id="PF01814"/>
    </source>
</evidence>
<dbReference type="Pfam" id="PF01814">
    <property type="entry name" value="Hemerythrin"/>
    <property type="match status" value="1"/>
</dbReference>
<comment type="caution">
    <text evidence="2">The sequence shown here is derived from an EMBL/GenBank/DDBJ whole genome shotgun (WGS) entry which is preliminary data.</text>
</comment>
<dbReference type="CDD" id="cd12108">
    <property type="entry name" value="Hr-like"/>
    <property type="match status" value="1"/>
</dbReference>
<accession>A0ABR4GNF2</accession>
<name>A0ABR4GNF2_9EURO</name>
<dbReference type="PANTHER" id="PTHR38048">
    <property type="entry name" value="EXPRESSED PROTEIN"/>
    <property type="match status" value="1"/>
</dbReference>